<proteinExistence type="predicted"/>
<sequence length="338" mass="40329">MNKLILLNEIKKEKMRYSNYSLKLNGFKNEQEDNDKSYIDFKEKFNCIQDREEIINLNEINEKGIKYNKNEKNLNKIMRRIFLLKNNIPFINFINSIYNDDLSTSTKLEYIQIKKVVNKNEVILLKNSVYSVRILVEDVYKKIEYRIKFQAKDDENLAIIINRTDHTETKNIISLNQKKKEHNLNNSLKEYSSDRCIIMLNSNIEVPDVCEFKFNAEGENTDCKVTVIKGWKYDFKQLLENDMYLLFPMKVLDLKQRLISISNEFATKELVKDEIIRFFKVMNRYLRKIQEMNLITEKDINELNLIAIDLLNNFITEKNNIFIDIKRDIEATLKNIVV</sequence>
<keyword evidence="2" id="KW-1185">Reference proteome</keyword>
<dbReference type="OrthoDB" id="1902681at2"/>
<reference evidence="1 2" key="1">
    <citation type="submission" date="2017-03" db="EMBL/GenBank/DDBJ databases">
        <title>Genome sequence of Clostridium chromiireducens DSM 23318.</title>
        <authorList>
            <person name="Poehlein A."/>
            <person name="Daniel R."/>
        </authorList>
    </citation>
    <scope>NUCLEOTIDE SEQUENCE [LARGE SCALE GENOMIC DNA]</scope>
    <source>
        <strain evidence="1 2">DSM 23318</strain>
    </source>
</reference>
<organism evidence="1 2">
    <name type="scientific">Clostridium chromiireducens</name>
    <dbReference type="NCBI Taxonomy" id="225345"/>
    <lineage>
        <taxon>Bacteria</taxon>
        <taxon>Bacillati</taxon>
        <taxon>Bacillota</taxon>
        <taxon>Clostridia</taxon>
        <taxon>Eubacteriales</taxon>
        <taxon>Clostridiaceae</taxon>
        <taxon>Clostridium</taxon>
    </lineage>
</organism>
<dbReference type="EMBL" id="MZGT01000026">
    <property type="protein sequence ID" value="OPJ62060.1"/>
    <property type="molecule type" value="Genomic_DNA"/>
</dbReference>
<dbReference type="Proteomes" id="UP000191056">
    <property type="component" value="Unassembled WGS sequence"/>
</dbReference>
<evidence type="ECO:0000313" key="1">
    <source>
        <dbReference type="EMBL" id="OPJ62060.1"/>
    </source>
</evidence>
<comment type="caution">
    <text evidence="1">The sequence shown here is derived from an EMBL/GenBank/DDBJ whole genome shotgun (WGS) entry which is preliminary data.</text>
</comment>
<protein>
    <submittedName>
        <fullName evidence="1">Uncharacterized protein</fullName>
    </submittedName>
</protein>
<dbReference type="RefSeq" id="WP_079439833.1">
    <property type="nucleotide sequence ID" value="NZ_MZGT01000026.1"/>
</dbReference>
<accession>A0A1V4IQH1</accession>
<name>A0A1V4IQH1_9CLOT</name>
<evidence type="ECO:0000313" key="2">
    <source>
        <dbReference type="Proteomes" id="UP000191056"/>
    </source>
</evidence>
<gene>
    <name evidence="1" type="ORF">CLCHR_21960</name>
</gene>
<dbReference type="AlphaFoldDB" id="A0A1V4IQH1"/>